<comment type="caution">
    <text evidence="1">The sequence shown here is derived from an EMBL/GenBank/DDBJ whole genome shotgun (WGS) entry which is preliminary data.</text>
</comment>
<accession>A0AB35WN22</accession>
<evidence type="ECO:0000313" key="1">
    <source>
        <dbReference type="EMBL" id="MEE1866021.1"/>
    </source>
</evidence>
<gene>
    <name evidence="1" type="ORF">V0R53_06390</name>
</gene>
<reference evidence="1 2" key="1">
    <citation type="submission" date="2024-01" db="EMBL/GenBank/DDBJ databases">
        <title>Unpublished Manusciprt.</title>
        <authorList>
            <person name="Duman M."/>
            <person name="Valdes E.G."/>
            <person name="Ajmi N."/>
            <person name="Altun S."/>
            <person name="Saticioglu I.B."/>
        </authorList>
    </citation>
    <scope>NUCLEOTIDE SEQUENCE [LARGE SCALE GENOMIC DNA]</scope>
    <source>
        <strain evidence="1 2">120P</strain>
    </source>
</reference>
<name>A0AB35WN22_9PSED</name>
<dbReference type="AlphaFoldDB" id="A0AB35WN22"/>
<keyword evidence="2" id="KW-1185">Reference proteome</keyword>
<organism evidence="1 2">
    <name type="scientific">Pseudomonas auratipiscis</name>
    <dbReference type="NCBI Taxonomy" id="3115853"/>
    <lineage>
        <taxon>Bacteria</taxon>
        <taxon>Pseudomonadati</taxon>
        <taxon>Pseudomonadota</taxon>
        <taxon>Gammaproteobacteria</taxon>
        <taxon>Pseudomonadales</taxon>
        <taxon>Pseudomonadaceae</taxon>
        <taxon>Pseudomonas</taxon>
    </lineage>
</organism>
<protein>
    <submittedName>
        <fullName evidence="1">Uncharacterized protein</fullName>
    </submittedName>
</protein>
<sequence>MFPITPDRRYLVIQGQLWRCSNPGLSQEQRQRLVDSLMSARRQIRQAKATHDAPLLTNARKQVQAAKVALGERGPVWWTDGAPDYNRYKIENTPYVDWFNGLTEDQKQG</sequence>
<evidence type="ECO:0000313" key="2">
    <source>
        <dbReference type="Proteomes" id="UP001307839"/>
    </source>
</evidence>
<dbReference type="Proteomes" id="UP001307839">
    <property type="component" value="Unassembled WGS sequence"/>
</dbReference>
<dbReference type="RefSeq" id="WP_136475957.1">
    <property type="nucleotide sequence ID" value="NZ_JAZDCU010000003.1"/>
</dbReference>
<proteinExistence type="predicted"/>
<dbReference type="EMBL" id="JAZDQP010000003">
    <property type="protein sequence ID" value="MEE1866021.1"/>
    <property type="molecule type" value="Genomic_DNA"/>
</dbReference>